<proteinExistence type="inferred from homology"/>
<dbReference type="OrthoDB" id="202158at2759"/>
<dbReference type="GO" id="GO:0016407">
    <property type="term" value="F:acetyltransferase activity"/>
    <property type="evidence" value="ECO:0007669"/>
    <property type="project" value="TreeGrafter"/>
</dbReference>
<dbReference type="SUPFAM" id="SSF51230">
    <property type="entry name" value="Single hybrid motif"/>
    <property type="match status" value="1"/>
</dbReference>
<feature type="compositionally biased region" description="Basic and acidic residues" evidence="10">
    <location>
        <begin position="235"/>
        <end position="252"/>
    </location>
</feature>
<evidence type="ECO:0000256" key="5">
    <source>
        <dbReference type="ARBA" id="ARBA00022823"/>
    </source>
</evidence>
<dbReference type="Pfam" id="PF00198">
    <property type="entry name" value="2-oxoacid_dh"/>
    <property type="match status" value="1"/>
</dbReference>
<dbReference type="Gene3D" id="3.30.559.10">
    <property type="entry name" value="Chloramphenicol acetyltransferase-like domain"/>
    <property type="match status" value="1"/>
</dbReference>
<dbReference type="InterPro" id="IPR001078">
    <property type="entry name" value="2-oxoacid_DH_actylTfrase"/>
</dbReference>
<keyword evidence="8 9" id="KW-0012">Acyltransferase</keyword>
<feature type="compositionally biased region" description="Polar residues" evidence="10">
    <location>
        <begin position="195"/>
        <end position="214"/>
    </location>
</feature>
<feature type="region of interest" description="Disordered" evidence="10">
    <location>
        <begin position="191"/>
        <end position="253"/>
    </location>
</feature>
<dbReference type="PROSITE" id="PS00189">
    <property type="entry name" value="LIPOYL"/>
    <property type="match status" value="1"/>
</dbReference>
<dbReference type="PANTHER" id="PTHR43178">
    <property type="entry name" value="DIHYDROLIPOAMIDE ACETYLTRANSFERASE COMPONENT OF PYRUVATE DEHYDROGENASE COMPLEX"/>
    <property type="match status" value="1"/>
</dbReference>
<comment type="cofactor">
    <cofactor evidence="1 9">
        <name>(R)-lipoate</name>
        <dbReference type="ChEBI" id="CHEBI:83088"/>
    </cofactor>
</comment>
<keyword evidence="6" id="KW-0809">Transit peptide</keyword>
<feature type="region of interest" description="Disordered" evidence="10">
    <location>
        <begin position="296"/>
        <end position="345"/>
    </location>
</feature>
<evidence type="ECO:0000256" key="4">
    <source>
        <dbReference type="ARBA" id="ARBA00022679"/>
    </source>
</evidence>
<dbReference type="Pfam" id="PF02817">
    <property type="entry name" value="E3_binding"/>
    <property type="match status" value="1"/>
</dbReference>
<dbReference type="Proteomes" id="UP000530660">
    <property type="component" value="Unassembled WGS sequence"/>
</dbReference>
<feature type="compositionally biased region" description="Basic and acidic residues" evidence="10">
    <location>
        <begin position="321"/>
        <end position="339"/>
    </location>
</feature>
<feature type="region of interest" description="Disordered" evidence="10">
    <location>
        <begin position="87"/>
        <end position="109"/>
    </location>
</feature>
<evidence type="ECO:0000256" key="9">
    <source>
        <dbReference type="RuleBase" id="RU003423"/>
    </source>
</evidence>
<evidence type="ECO:0000256" key="6">
    <source>
        <dbReference type="ARBA" id="ARBA00022946"/>
    </source>
</evidence>
<organism evidence="13 14">
    <name type="scientific">Cyanidiococcus yangmingshanensis</name>
    <dbReference type="NCBI Taxonomy" id="2690220"/>
    <lineage>
        <taxon>Eukaryota</taxon>
        <taxon>Rhodophyta</taxon>
        <taxon>Bangiophyceae</taxon>
        <taxon>Cyanidiales</taxon>
        <taxon>Cyanidiaceae</taxon>
        <taxon>Cyanidiococcus</taxon>
    </lineage>
</organism>
<evidence type="ECO:0000313" key="13">
    <source>
        <dbReference type="EMBL" id="KAF6003547.1"/>
    </source>
</evidence>
<evidence type="ECO:0000259" key="12">
    <source>
        <dbReference type="PROSITE" id="PS51826"/>
    </source>
</evidence>
<evidence type="ECO:0000256" key="10">
    <source>
        <dbReference type="SAM" id="MobiDB-lite"/>
    </source>
</evidence>
<comment type="subcellular location">
    <subcellularLocation>
        <location evidence="2">Mitochondrion matrix</location>
    </subcellularLocation>
</comment>
<feature type="compositionally biased region" description="Polar residues" evidence="10">
    <location>
        <begin position="88"/>
        <end position="100"/>
    </location>
</feature>
<reference evidence="13 14" key="1">
    <citation type="journal article" date="2020" name="J. Phycol.">
        <title>Comparative genome analysis reveals Cyanidiococcus gen. nov., a new extremophilic red algal genus sister to Cyanidioschyzon (Cyanidioschyzonaceae, Rhodophyta).</title>
        <authorList>
            <person name="Liu S.-L."/>
            <person name="Chiang Y.-R."/>
            <person name="Yoon H.S."/>
            <person name="Fu H.-Y."/>
        </authorList>
    </citation>
    <scope>NUCLEOTIDE SEQUENCE [LARGE SCALE GENOMIC DNA]</scope>
    <source>
        <strain evidence="13 14">THAL066</strain>
    </source>
</reference>
<dbReference type="InterPro" id="IPR023213">
    <property type="entry name" value="CAT-like_dom_sf"/>
</dbReference>
<dbReference type="InterPro" id="IPR004167">
    <property type="entry name" value="PSBD"/>
</dbReference>
<dbReference type="InterPro" id="IPR000089">
    <property type="entry name" value="Biotin_lipoyl"/>
</dbReference>
<dbReference type="InterPro" id="IPR011053">
    <property type="entry name" value="Single_hybrid_motif"/>
</dbReference>
<dbReference type="SUPFAM" id="SSF47005">
    <property type="entry name" value="Peripheral subunit-binding domain of 2-oxo acid dehydrogenase complex"/>
    <property type="match status" value="1"/>
</dbReference>
<dbReference type="AlphaFoldDB" id="A0A7J7ILZ3"/>
<dbReference type="Pfam" id="PF00364">
    <property type="entry name" value="Biotin_lipoyl"/>
    <property type="match status" value="1"/>
</dbReference>
<evidence type="ECO:0000256" key="2">
    <source>
        <dbReference type="ARBA" id="ARBA00004305"/>
    </source>
</evidence>
<keyword evidence="4 9" id="KW-0808">Transferase</keyword>
<keyword evidence="7" id="KW-0496">Mitochondrion</keyword>
<evidence type="ECO:0000256" key="7">
    <source>
        <dbReference type="ARBA" id="ARBA00023128"/>
    </source>
</evidence>
<evidence type="ECO:0000259" key="11">
    <source>
        <dbReference type="PROSITE" id="PS50968"/>
    </source>
</evidence>
<dbReference type="PROSITE" id="PS51826">
    <property type="entry name" value="PSBD"/>
    <property type="match status" value="1"/>
</dbReference>
<evidence type="ECO:0000256" key="1">
    <source>
        <dbReference type="ARBA" id="ARBA00001938"/>
    </source>
</evidence>
<dbReference type="EC" id="2.3.1.-" evidence="9"/>
<feature type="domain" description="Peripheral subunit-binding (PSBD)" evidence="12">
    <location>
        <begin position="252"/>
        <end position="289"/>
    </location>
</feature>
<comment type="caution">
    <text evidence="13">The sequence shown here is derived from an EMBL/GenBank/DDBJ whole genome shotgun (WGS) entry which is preliminary data.</text>
</comment>
<dbReference type="GO" id="GO:0005759">
    <property type="term" value="C:mitochondrial matrix"/>
    <property type="evidence" value="ECO:0007669"/>
    <property type="project" value="UniProtKB-SubCell"/>
</dbReference>
<dbReference type="InterPro" id="IPR050743">
    <property type="entry name" value="2-oxoacid_DH_E2_comp"/>
</dbReference>
<dbReference type="GO" id="GO:0031405">
    <property type="term" value="F:lipoic acid binding"/>
    <property type="evidence" value="ECO:0007669"/>
    <property type="project" value="TreeGrafter"/>
</dbReference>
<dbReference type="InterPro" id="IPR003016">
    <property type="entry name" value="2-oxoA_DH_lipoyl-BS"/>
</dbReference>
<dbReference type="CDD" id="cd06849">
    <property type="entry name" value="lipoyl_domain"/>
    <property type="match status" value="1"/>
</dbReference>
<sequence>MSRRQLSALTRRLLKCWTRLERPGEVHLAPGKLAKATEHVACDTDWTRSRARNLRSFRVFEQKNLYSISCSALWTSAWRFGVARSGYGPTSSSRGFADTTRSQEQDQRSDTALTPFVLTDIGEGIVEVEILRWYVREGDFVRQFDPLVEVQSDKATVDITSRFQGIVRRIPYQTGDLAKVGEPLCFIELSDGTEESPTQMERTDGSPASVTENSRGVVGQAAVHPTPERPAVLQQRHEEKASSPKPSHERVRTTPALRGLARTHGVDLSQVPGSGPGGRILKSDLETFLSSHEGASSAASLTAHDSGAERPSASNAPNETDVGRTPEDWRRTSVQRDRPVLSASVTSEPIRGLRRAMAKSMAAAAAVPHLVYGEEVTVDRLIDLRKQLGPVVEHHIQGKLSYMPFFIKATSMALEGFPILNATLDDPHDPKYILYQRDHNISVAIDTPGGLIVPNIKQVQRLSVFQIARELRRLQALAQAGTLGQEDLSGGTFALSNIGSIGGIHASPVIMVPASCD</sequence>
<evidence type="ECO:0000256" key="8">
    <source>
        <dbReference type="ARBA" id="ARBA00023315"/>
    </source>
</evidence>
<dbReference type="SUPFAM" id="SSF52777">
    <property type="entry name" value="CoA-dependent acyltransferases"/>
    <property type="match status" value="1"/>
</dbReference>
<accession>A0A7J7ILZ3</accession>
<dbReference type="InterPro" id="IPR036625">
    <property type="entry name" value="E3-bd_dom_sf"/>
</dbReference>
<keyword evidence="14" id="KW-1185">Reference proteome</keyword>
<feature type="domain" description="Lipoyl-binding" evidence="11">
    <location>
        <begin position="113"/>
        <end position="188"/>
    </location>
</feature>
<comment type="similarity">
    <text evidence="3 9">Belongs to the 2-oxoacid dehydrogenase family.</text>
</comment>
<gene>
    <name evidence="13" type="ORF">F1559_002257</name>
</gene>
<evidence type="ECO:0000313" key="14">
    <source>
        <dbReference type="Proteomes" id="UP000530660"/>
    </source>
</evidence>
<dbReference type="Gene3D" id="2.40.50.100">
    <property type="match status" value="1"/>
</dbReference>
<keyword evidence="5 9" id="KW-0450">Lipoyl</keyword>
<dbReference type="Gene3D" id="4.10.320.10">
    <property type="entry name" value="E3-binding domain"/>
    <property type="match status" value="1"/>
</dbReference>
<dbReference type="EMBL" id="VWRR01000006">
    <property type="protein sequence ID" value="KAF6003547.1"/>
    <property type="molecule type" value="Genomic_DNA"/>
</dbReference>
<evidence type="ECO:0000256" key="3">
    <source>
        <dbReference type="ARBA" id="ARBA00007317"/>
    </source>
</evidence>
<dbReference type="PANTHER" id="PTHR43178:SF5">
    <property type="entry name" value="LIPOAMIDE ACYLTRANSFERASE COMPONENT OF BRANCHED-CHAIN ALPHA-KETO ACID DEHYDROGENASE COMPLEX, MITOCHONDRIAL"/>
    <property type="match status" value="1"/>
</dbReference>
<dbReference type="PROSITE" id="PS50968">
    <property type="entry name" value="BIOTINYL_LIPOYL"/>
    <property type="match status" value="1"/>
</dbReference>
<dbReference type="FunFam" id="2.40.50.100:FF:000013">
    <property type="entry name" value="Dihydrolipoamide acetyltransferase component of pyruvate dehydrogenase complex"/>
    <property type="match status" value="1"/>
</dbReference>
<protein>
    <recommendedName>
        <fullName evidence="9">Dihydrolipoamide acetyltransferase component of pyruvate dehydrogenase complex</fullName>
        <ecNumber evidence="9">2.3.1.-</ecNumber>
    </recommendedName>
</protein>
<name>A0A7J7ILZ3_9RHOD</name>